<accession>A0A0F0GUN0</accession>
<dbReference type="InterPro" id="IPR011050">
    <property type="entry name" value="Pectin_lyase_fold/virulence"/>
</dbReference>
<dbReference type="Proteomes" id="UP000033393">
    <property type="component" value="Unassembled WGS sequence"/>
</dbReference>
<organism evidence="2 3">
    <name type="scientific">Lentzea aerocolonigenes</name>
    <name type="common">Lechevalieria aerocolonigenes</name>
    <name type="synonym">Saccharothrix aerocolonigenes</name>
    <dbReference type="NCBI Taxonomy" id="68170"/>
    <lineage>
        <taxon>Bacteria</taxon>
        <taxon>Bacillati</taxon>
        <taxon>Actinomycetota</taxon>
        <taxon>Actinomycetes</taxon>
        <taxon>Pseudonocardiales</taxon>
        <taxon>Pseudonocardiaceae</taxon>
        <taxon>Lentzea</taxon>
    </lineage>
</organism>
<dbReference type="AlphaFoldDB" id="A0A0F0GUN0"/>
<dbReference type="SUPFAM" id="SSF51126">
    <property type="entry name" value="Pectin lyase-like"/>
    <property type="match status" value="1"/>
</dbReference>
<feature type="domain" description="Right handed beta helix" evidence="1">
    <location>
        <begin position="59"/>
        <end position="222"/>
    </location>
</feature>
<dbReference type="PATRIC" id="fig|68170.10.peg.6257"/>
<protein>
    <recommendedName>
        <fullName evidence="1">Right handed beta helix domain-containing protein</fullName>
    </recommendedName>
</protein>
<dbReference type="InterPro" id="IPR039448">
    <property type="entry name" value="Beta_helix"/>
</dbReference>
<keyword evidence="3" id="KW-1185">Reference proteome</keyword>
<evidence type="ECO:0000313" key="2">
    <source>
        <dbReference type="EMBL" id="KJK45732.1"/>
    </source>
</evidence>
<gene>
    <name evidence="2" type="ORF">UK23_25010</name>
</gene>
<dbReference type="EMBL" id="JYJG01000199">
    <property type="protein sequence ID" value="KJK45732.1"/>
    <property type="molecule type" value="Genomic_DNA"/>
</dbReference>
<evidence type="ECO:0000259" key="1">
    <source>
        <dbReference type="Pfam" id="PF13229"/>
    </source>
</evidence>
<reference evidence="2" key="1">
    <citation type="submission" date="2015-02" db="EMBL/GenBank/DDBJ databases">
        <authorList>
            <person name="Ju K.-S."/>
            <person name="Doroghazi J.R."/>
            <person name="Metcalf W."/>
        </authorList>
    </citation>
    <scope>NUCLEOTIDE SEQUENCE [LARGE SCALE GENOMIC DNA]</scope>
    <source>
        <strain evidence="2">NRRL B-16140</strain>
    </source>
</reference>
<proteinExistence type="predicted"/>
<dbReference type="Pfam" id="PF13229">
    <property type="entry name" value="Beta_helix"/>
    <property type="match status" value="1"/>
</dbReference>
<sequence length="267" mass="28653">MTGWPGAGNTGVKNGGLRALKGDQTVDVRWLKDHGARGSGNAGDPFVFENYEVDGMVHINVPDTTQVLVQQSRIYGGDNHAMWIENGTVTVQDSTISPRTGGLSGNGIFAYDRGTFLRNNISGFNIPIIIQGQGPYLIQDNFLHDIWFKSGDHTDVININPNGSNGVIKHNYIDGIRSDGQYTHNGIGIYNDATPGAGTAVSKNWTIDGNYITRSNHLIFAAASPPFVIKNNVLTTQFQYAPFYNALGGATDGGGNVDQNGKPVKVG</sequence>
<comment type="caution">
    <text evidence="2">The sequence shown here is derived from an EMBL/GenBank/DDBJ whole genome shotgun (WGS) entry which is preliminary data.</text>
</comment>
<name>A0A0F0GUN0_LENAE</name>
<evidence type="ECO:0000313" key="3">
    <source>
        <dbReference type="Proteomes" id="UP000033393"/>
    </source>
</evidence>